<proteinExistence type="predicted"/>
<evidence type="ECO:0000313" key="2">
    <source>
        <dbReference type="Proteomes" id="UP000286415"/>
    </source>
</evidence>
<reference evidence="1 2" key="2">
    <citation type="journal article" date="2021" name="Genomics">
        <title>High-quality reference genome for Clonorchis sinensis.</title>
        <authorList>
            <person name="Young N.D."/>
            <person name="Stroehlein A.J."/>
            <person name="Kinkar L."/>
            <person name="Wang T."/>
            <person name="Sohn W.M."/>
            <person name="Chang B.C.H."/>
            <person name="Kaur P."/>
            <person name="Weisz D."/>
            <person name="Dudchenko O."/>
            <person name="Aiden E.L."/>
            <person name="Korhonen P.K."/>
            <person name="Gasser R.B."/>
        </authorList>
    </citation>
    <scope>NUCLEOTIDE SEQUENCE [LARGE SCALE GENOMIC DNA]</scope>
    <source>
        <strain evidence="1">Cs-k2</strain>
    </source>
</reference>
<organism evidence="1 2">
    <name type="scientific">Clonorchis sinensis</name>
    <name type="common">Chinese liver fluke</name>
    <dbReference type="NCBI Taxonomy" id="79923"/>
    <lineage>
        <taxon>Eukaryota</taxon>
        <taxon>Metazoa</taxon>
        <taxon>Spiralia</taxon>
        <taxon>Lophotrochozoa</taxon>
        <taxon>Platyhelminthes</taxon>
        <taxon>Trematoda</taxon>
        <taxon>Digenea</taxon>
        <taxon>Opisthorchiida</taxon>
        <taxon>Opisthorchiata</taxon>
        <taxon>Opisthorchiidae</taxon>
        <taxon>Clonorchis</taxon>
    </lineage>
</organism>
<sequence>MYRAPFKFAMNCSQSRNVYSSCTCLNSPPPSMVTCTKGKKHCSSFTLVRAQDVAIRPPSICHIEQVCCNQRMLDQPELTCVSKRTCTAAPVTVLLVPIDLPAYRDFLVRLPSGY</sequence>
<reference evidence="1 2" key="1">
    <citation type="journal article" date="2018" name="Biotechnol. Adv.">
        <title>Improved genomic resources and new bioinformatic workflow for the carcinogenic parasite Clonorchis sinensis: Biotechnological implications.</title>
        <authorList>
            <person name="Wang D."/>
            <person name="Korhonen P.K."/>
            <person name="Gasser R.B."/>
            <person name="Young N.D."/>
        </authorList>
    </citation>
    <scope>NUCLEOTIDE SEQUENCE [LARGE SCALE GENOMIC DNA]</scope>
    <source>
        <strain evidence="1">Cs-k2</strain>
    </source>
</reference>
<gene>
    <name evidence="1" type="ORF">CSKR_203414</name>
</gene>
<keyword evidence="2" id="KW-1185">Reference proteome</keyword>
<protein>
    <submittedName>
        <fullName evidence="1">Uncharacterized protein</fullName>
    </submittedName>
</protein>
<evidence type="ECO:0000313" key="1">
    <source>
        <dbReference type="EMBL" id="KAG5446181.1"/>
    </source>
</evidence>
<accession>A0A8T1MBU8</accession>
<dbReference type="AlphaFoldDB" id="A0A8T1MBU8"/>
<dbReference type="EMBL" id="NIRI02000056">
    <property type="protein sequence ID" value="KAG5446181.1"/>
    <property type="molecule type" value="Genomic_DNA"/>
</dbReference>
<comment type="caution">
    <text evidence="1">The sequence shown here is derived from an EMBL/GenBank/DDBJ whole genome shotgun (WGS) entry which is preliminary data.</text>
</comment>
<name>A0A8T1MBU8_CLOSI</name>
<dbReference type="Proteomes" id="UP000286415">
    <property type="component" value="Unassembled WGS sequence"/>
</dbReference>